<keyword evidence="2" id="KW-1185">Reference proteome</keyword>
<gene>
    <name evidence="1" type="ORF">VCE7224_00929</name>
</gene>
<evidence type="ECO:0000313" key="1">
    <source>
        <dbReference type="EMBL" id="SBT12187.1"/>
    </source>
</evidence>
<reference evidence="2" key="1">
    <citation type="submission" date="2016-06" db="EMBL/GenBank/DDBJ databases">
        <authorList>
            <person name="Rodrigo-Torres L."/>
            <person name="Arahal D.R."/>
        </authorList>
    </citation>
    <scope>NUCLEOTIDE SEQUENCE [LARGE SCALE GENOMIC DNA]</scope>
    <source>
        <strain evidence="2">CECT 7224</strain>
    </source>
</reference>
<dbReference type="AlphaFoldDB" id="A0A1C3JAV3"/>
<evidence type="ECO:0000313" key="2">
    <source>
        <dbReference type="Proteomes" id="UP000092819"/>
    </source>
</evidence>
<proteinExistence type="predicted"/>
<protein>
    <submittedName>
        <fullName evidence="1">Uncharacterized protein</fullName>
    </submittedName>
</protein>
<accession>A0A1C3JAV3</accession>
<dbReference type="EMBL" id="FLQZ01000017">
    <property type="protein sequence ID" value="SBT12187.1"/>
    <property type="molecule type" value="Genomic_DNA"/>
</dbReference>
<organism evidence="1 2">
    <name type="scientific">Vibrio celticus</name>
    <dbReference type="NCBI Taxonomy" id="446372"/>
    <lineage>
        <taxon>Bacteria</taxon>
        <taxon>Pseudomonadati</taxon>
        <taxon>Pseudomonadota</taxon>
        <taxon>Gammaproteobacteria</taxon>
        <taxon>Vibrionales</taxon>
        <taxon>Vibrionaceae</taxon>
        <taxon>Vibrio</taxon>
    </lineage>
</organism>
<name>A0A1C3JAV3_9VIBR</name>
<sequence length="46" mass="5170">MVRARIIESDNGFESVEQPMLACFNEKCLFGESRDCEQLEGIMATA</sequence>
<dbReference type="Proteomes" id="UP000092819">
    <property type="component" value="Unassembled WGS sequence"/>
</dbReference>